<feature type="compositionally biased region" description="Polar residues" evidence="1">
    <location>
        <begin position="95"/>
        <end position="115"/>
    </location>
</feature>
<reference evidence="2" key="1">
    <citation type="submission" date="2021-06" db="EMBL/GenBank/DDBJ databases">
        <authorList>
            <consortium name="DOE Joint Genome Institute"/>
            <person name="Mondo S.J."/>
            <person name="Amses K.R."/>
            <person name="Simmons D.R."/>
            <person name="Longcore J.E."/>
            <person name="Seto K."/>
            <person name="Alves G.H."/>
            <person name="Bonds A.E."/>
            <person name="Quandt C.A."/>
            <person name="Davis W.J."/>
            <person name="Chang Y."/>
            <person name="Letcher P.M."/>
            <person name="Powell M.J."/>
            <person name="Kuo A."/>
            <person name="Labutti K."/>
            <person name="Pangilinan J."/>
            <person name="Andreopoulos W."/>
            <person name="Tritt A."/>
            <person name="Riley R."/>
            <person name="Hundley H."/>
            <person name="Johnson J."/>
            <person name="Lipzen A."/>
            <person name="Barry K."/>
            <person name="Berbee M.L."/>
            <person name="Buchler N.E."/>
            <person name="Grigoriev I.V."/>
            <person name="Spatafora J.W."/>
            <person name="Stajich J.E."/>
            <person name="James T.Y."/>
        </authorList>
    </citation>
    <scope>NUCLEOTIDE SEQUENCE</scope>
    <source>
        <strain evidence="2">AG</strain>
    </source>
</reference>
<feature type="compositionally biased region" description="Polar residues" evidence="1">
    <location>
        <begin position="182"/>
        <end position="213"/>
    </location>
</feature>
<accession>A0AAD5EID4</accession>
<dbReference type="GeneID" id="75910816"/>
<feature type="region of interest" description="Disordered" evidence="1">
    <location>
        <begin position="1"/>
        <end position="222"/>
    </location>
</feature>
<dbReference type="EMBL" id="MU620894">
    <property type="protein sequence ID" value="KAI8583789.1"/>
    <property type="molecule type" value="Genomic_DNA"/>
</dbReference>
<reference evidence="2" key="2">
    <citation type="journal article" date="2022" name="Proc. Natl. Acad. Sci. U.S.A.">
        <title>Diploid-dominant life cycles characterize the early evolution of Fungi.</title>
        <authorList>
            <person name="Amses K.R."/>
            <person name="Simmons D.R."/>
            <person name="Longcore J.E."/>
            <person name="Mondo S.J."/>
            <person name="Seto K."/>
            <person name="Jeronimo G.H."/>
            <person name="Bonds A.E."/>
            <person name="Quandt C.A."/>
            <person name="Davis W.J."/>
            <person name="Chang Y."/>
            <person name="Federici B.A."/>
            <person name="Kuo A."/>
            <person name="LaButti K."/>
            <person name="Pangilinan J."/>
            <person name="Andreopoulos W."/>
            <person name="Tritt A."/>
            <person name="Riley R."/>
            <person name="Hundley H."/>
            <person name="Johnson J."/>
            <person name="Lipzen A."/>
            <person name="Barry K."/>
            <person name="Lang B.F."/>
            <person name="Cuomo C.A."/>
            <person name="Buchler N.E."/>
            <person name="Grigoriev I.V."/>
            <person name="Spatafora J.W."/>
            <person name="Stajich J.E."/>
            <person name="James T.Y."/>
        </authorList>
    </citation>
    <scope>NUCLEOTIDE SEQUENCE</scope>
    <source>
        <strain evidence="2">AG</strain>
    </source>
</reference>
<gene>
    <name evidence="2" type="ORF">K450DRAFT_219998</name>
</gene>
<feature type="compositionally biased region" description="Polar residues" evidence="1">
    <location>
        <begin position="68"/>
        <end position="85"/>
    </location>
</feature>
<evidence type="ECO:0000313" key="3">
    <source>
        <dbReference type="Proteomes" id="UP001206595"/>
    </source>
</evidence>
<proteinExistence type="predicted"/>
<dbReference type="AlphaFoldDB" id="A0AAD5EID4"/>
<evidence type="ECO:0000313" key="2">
    <source>
        <dbReference type="EMBL" id="KAI8583789.1"/>
    </source>
</evidence>
<feature type="compositionally biased region" description="Polar residues" evidence="1">
    <location>
        <begin position="140"/>
        <end position="166"/>
    </location>
</feature>
<name>A0AAD5EID4_UMBRA</name>
<dbReference type="RefSeq" id="XP_051448793.1">
    <property type="nucleotide sequence ID" value="XM_051585468.1"/>
</dbReference>
<feature type="compositionally biased region" description="Low complexity" evidence="1">
    <location>
        <begin position="167"/>
        <end position="179"/>
    </location>
</feature>
<dbReference type="Proteomes" id="UP001206595">
    <property type="component" value="Unassembled WGS sequence"/>
</dbReference>
<evidence type="ECO:0000256" key="1">
    <source>
        <dbReference type="SAM" id="MobiDB-lite"/>
    </source>
</evidence>
<sequence length="247" mass="26720">MASQQDGPPVDEGPIPFFSGPDDKDPFGSLQPAAAPPQPKQTLPPKQESAPNAGIATVGDASALFGNTPAQDQSIFSPSKETYQPSPAIEASPFGGQTYSGSNNDSFFDQTNPSSFFDAPAQSADVTSQQHYGHNGMQPGDQQVPNYGTPLQQQGYSQHDAYQQVPSADQSYDQQQYAYGNQYDQGSAHSHQQPAGYSYEQGNMYTPHNQQPNDAYDGYTTHSAYDPAAYQQSQQQASYEVSTYFNS</sequence>
<protein>
    <submittedName>
        <fullName evidence="2">Uncharacterized protein</fullName>
    </submittedName>
</protein>
<keyword evidence="3" id="KW-1185">Reference proteome</keyword>
<comment type="caution">
    <text evidence="2">The sequence shown here is derived from an EMBL/GenBank/DDBJ whole genome shotgun (WGS) entry which is preliminary data.</text>
</comment>
<organism evidence="2 3">
    <name type="scientific">Umbelopsis ramanniana AG</name>
    <dbReference type="NCBI Taxonomy" id="1314678"/>
    <lineage>
        <taxon>Eukaryota</taxon>
        <taxon>Fungi</taxon>
        <taxon>Fungi incertae sedis</taxon>
        <taxon>Mucoromycota</taxon>
        <taxon>Mucoromycotina</taxon>
        <taxon>Umbelopsidomycetes</taxon>
        <taxon>Umbelopsidales</taxon>
        <taxon>Umbelopsidaceae</taxon>
        <taxon>Umbelopsis</taxon>
    </lineage>
</organism>